<gene>
    <name evidence="1" type="ORF">SAMN04487998_3381</name>
</gene>
<accession>A0A1I0IMS3</accession>
<dbReference type="AlphaFoldDB" id="A0A1I0IMS3"/>
<dbReference type="STRING" id="82805.SAMN04487998_3381"/>
<evidence type="ECO:0000313" key="1">
    <source>
        <dbReference type="EMBL" id="SET98120.1"/>
    </source>
</evidence>
<sequence>MITVNLTITNAEKAGMLRGLLQELPFVDIQYWGESSAPDKTNWPSIIARYHQLQKLGWRKVAGRAFGVWLFNGVTNADCERIGQQLLNETFASLAADPQLFKAEQITSNDQTIYTLLVNGLRVMFEVYPQNPSIHIIYIDEE</sequence>
<name>A0A1I0IMS3_9BACT</name>
<dbReference type="RefSeq" id="WP_092773753.1">
    <property type="nucleotide sequence ID" value="NZ_FOHS01000005.1"/>
</dbReference>
<protein>
    <submittedName>
        <fullName evidence="1">Uncharacterized protein</fullName>
    </submittedName>
</protein>
<proteinExistence type="predicted"/>
<dbReference type="EMBL" id="FOHS01000005">
    <property type="protein sequence ID" value="SET98120.1"/>
    <property type="molecule type" value="Genomic_DNA"/>
</dbReference>
<reference evidence="2" key="1">
    <citation type="submission" date="2016-10" db="EMBL/GenBank/DDBJ databases">
        <authorList>
            <person name="Varghese N."/>
            <person name="Submissions S."/>
        </authorList>
    </citation>
    <scope>NUCLEOTIDE SEQUENCE [LARGE SCALE GENOMIC DNA]</scope>
    <source>
        <strain evidence="2">DSM 15310</strain>
    </source>
</reference>
<dbReference type="Proteomes" id="UP000198697">
    <property type="component" value="Unassembled WGS sequence"/>
</dbReference>
<keyword evidence="2" id="KW-1185">Reference proteome</keyword>
<organism evidence="1 2">
    <name type="scientific">Hymenobacter actinosclerus</name>
    <dbReference type="NCBI Taxonomy" id="82805"/>
    <lineage>
        <taxon>Bacteria</taxon>
        <taxon>Pseudomonadati</taxon>
        <taxon>Bacteroidota</taxon>
        <taxon>Cytophagia</taxon>
        <taxon>Cytophagales</taxon>
        <taxon>Hymenobacteraceae</taxon>
        <taxon>Hymenobacter</taxon>
    </lineage>
</organism>
<evidence type="ECO:0000313" key="2">
    <source>
        <dbReference type="Proteomes" id="UP000198697"/>
    </source>
</evidence>